<accession>A0AAN6ZCQ7</accession>
<comment type="caution">
    <text evidence="2">The sequence shown here is derived from an EMBL/GenBank/DDBJ whole genome shotgun (WGS) entry which is preliminary data.</text>
</comment>
<name>A0AAN6ZCQ7_9PEZI</name>
<reference evidence="2" key="2">
    <citation type="submission" date="2023-05" db="EMBL/GenBank/DDBJ databases">
        <authorList>
            <consortium name="Lawrence Berkeley National Laboratory"/>
            <person name="Steindorff A."/>
            <person name="Hensen N."/>
            <person name="Bonometti L."/>
            <person name="Westerberg I."/>
            <person name="Brannstrom I.O."/>
            <person name="Guillou S."/>
            <person name="Cros-Aarteil S."/>
            <person name="Calhoun S."/>
            <person name="Haridas S."/>
            <person name="Kuo A."/>
            <person name="Mondo S."/>
            <person name="Pangilinan J."/>
            <person name="Riley R."/>
            <person name="Labutti K."/>
            <person name="Andreopoulos B."/>
            <person name="Lipzen A."/>
            <person name="Chen C."/>
            <person name="Yanf M."/>
            <person name="Daum C."/>
            <person name="Ng V."/>
            <person name="Clum A."/>
            <person name="Ohm R."/>
            <person name="Martin F."/>
            <person name="Silar P."/>
            <person name="Natvig D."/>
            <person name="Lalanne C."/>
            <person name="Gautier V."/>
            <person name="Ament-Velasquez S.L."/>
            <person name="Kruys A."/>
            <person name="Hutchinson M.I."/>
            <person name="Powell A.J."/>
            <person name="Barry K."/>
            <person name="Miller A.N."/>
            <person name="Grigoriev I.V."/>
            <person name="Debuchy R."/>
            <person name="Gladieux P."/>
            <person name="Thoren M.H."/>
            <person name="Johannesson H."/>
        </authorList>
    </citation>
    <scope>NUCLEOTIDE SEQUENCE</scope>
    <source>
        <strain evidence="2">CBS 123565</strain>
    </source>
</reference>
<sequence length="158" mass="17535">MRGRRKAKGGRNLGMMAKTSPRTPDRLRSCAVAHSVRTRMSAASLNPELHRVRAGRRTMVYPQTRPARADVIAHGRGEIQTRPCCWEPSHTNAGWEVRSCRREVCHAMLADSDHDCNQPDAACSCVVVGQDSTAPHLTHTHTRPSLCKQTELVQVYGV</sequence>
<dbReference type="EMBL" id="MU853413">
    <property type="protein sequence ID" value="KAK4133116.1"/>
    <property type="molecule type" value="Genomic_DNA"/>
</dbReference>
<evidence type="ECO:0000256" key="1">
    <source>
        <dbReference type="SAM" id="MobiDB-lite"/>
    </source>
</evidence>
<organism evidence="2 3">
    <name type="scientific">Trichocladium antarcticum</name>
    <dbReference type="NCBI Taxonomy" id="1450529"/>
    <lineage>
        <taxon>Eukaryota</taxon>
        <taxon>Fungi</taxon>
        <taxon>Dikarya</taxon>
        <taxon>Ascomycota</taxon>
        <taxon>Pezizomycotina</taxon>
        <taxon>Sordariomycetes</taxon>
        <taxon>Sordariomycetidae</taxon>
        <taxon>Sordariales</taxon>
        <taxon>Chaetomiaceae</taxon>
        <taxon>Trichocladium</taxon>
    </lineage>
</organism>
<evidence type="ECO:0000313" key="3">
    <source>
        <dbReference type="Proteomes" id="UP001304895"/>
    </source>
</evidence>
<gene>
    <name evidence="2" type="ORF">BT67DRAFT_56359</name>
</gene>
<evidence type="ECO:0000313" key="2">
    <source>
        <dbReference type="EMBL" id="KAK4133116.1"/>
    </source>
</evidence>
<reference evidence="2" key="1">
    <citation type="journal article" date="2023" name="Mol. Phylogenet. Evol.">
        <title>Genome-scale phylogeny and comparative genomics of the fungal order Sordariales.</title>
        <authorList>
            <person name="Hensen N."/>
            <person name="Bonometti L."/>
            <person name="Westerberg I."/>
            <person name="Brannstrom I.O."/>
            <person name="Guillou S."/>
            <person name="Cros-Aarteil S."/>
            <person name="Calhoun S."/>
            <person name="Haridas S."/>
            <person name="Kuo A."/>
            <person name="Mondo S."/>
            <person name="Pangilinan J."/>
            <person name="Riley R."/>
            <person name="LaButti K."/>
            <person name="Andreopoulos B."/>
            <person name="Lipzen A."/>
            <person name="Chen C."/>
            <person name="Yan M."/>
            <person name="Daum C."/>
            <person name="Ng V."/>
            <person name="Clum A."/>
            <person name="Steindorff A."/>
            <person name="Ohm R.A."/>
            <person name="Martin F."/>
            <person name="Silar P."/>
            <person name="Natvig D.O."/>
            <person name="Lalanne C."/>
            <person name="Gautier V."/>
            <person name="Ament-Velasquez S.L."/>
            <person name="Kruys A."/>
            <person name="Hutchinson M.I."/>
            <person name="Powell A.J."/>
            <person name="Barry K."/>
            <person name="Miller A.N."/>
            <person name="Grigoriev I.V."/>
            <person name="Debuchy R."/>
            <person name="Gladieux P."/>
            <person name="Hiltunen Thoren M."/>
            <person name="Johannesson H."/>
        </authorList>
    </citation>
    <scope>NUCLEOTIDE SEQUENCE</scope>
    <source>
        <strain evidence="2">CBS 123565</strain>
    </source>
</reference>
<keyword evidence="3" id="KW-1185">Reference proteome</keyword>
<protein>
    <submittedName>
        <fullName evidence="2">Uncharacterized protein</fullName>
    </submittedName>
</protein>
<dbReference type="Proteomes" id="UP001304895">
    <property type="component" value="Unassembled WGS sequence"/>
</dbReference>
<feature type="region of interest" description="Disordered" evidence="1">
    <location>
        <begin position="1"/>
        <end position="25"/>
    </location>
</feature>
<proteinExistence type="predicted"/>
<dbReference type="AlphaFoldDB" id="A0AAN6ZCQ7"/>